<evidence type="ECO:0000313" key="4">
    <source>
        <dbReference type="Proteomes" id="UP000032304"/>
    </source>
</evidence>
<dbReference type="OMA" id="SMVHVEN"/>
<dbReference type="Gramene" id="KJB80804">
    <property type="protein sequence ID" value="KJB80804"/>
    <property type="gene ID" value="B456_013G116000"/>
</dbReference>
<proteinExistence type="predicted"/>
<dbReference type="EMBL" id="CM001752">
    <property type="protein sequence ID" value="KJB80805.1"/>
    <property type="molecule type" value="Genomic_DNA"/>
</dbReference>
<dbReference type="KEGG" id="gra:105782402"/>
<feature type="compositionally biased region" description="Basic and acidic residues" evidence="1">
    <location>
        <begin position="74"/>
        <end position="91"/>
    </location>
</feature>
<evidence type="ECO:0000313" key="3">
    <source>
        <dbReference type="EMBL" id="KJB80805.1"/>
    </source>
</evidence>
<keyword evidence="4" id="KW-1185">Reference proteome</keyword>
<dbReference type="OrthoDB" id="1920894at2759"/>
<gene>
    <name evidence="3" type="ORF">B456_013G116000</name>
</gene>
<evidence type="ECO:0000259" key="2">
    <source>
        <dbReference type="PROSITE" id="PS51222"/>
    </source>
</evidence>
<accession>A0A0D2W540</accession>
<feature type="domain" description="DCD" evidence="2">
    <location>
        <begin position="193"/>
        <end position="320"/>
    </location>
</feature>
<feature type="region of interest" description="Disordered" evidence="1">
    <location>
        <begin position="328"/>
        <end position="376"/>
    </location>
</feature>
<feature type="region of interest" description="Disordered" evidence="1">
    <location>
        <begin position="1"/>
        <end position="189"/>
    </location>
</feature>
<sequence>MEQENNKNEGDSAGVGLALSQASEKRSSNLSKAKSDIAKSMARNFLKTREATHTSEDWRRNRKKKNKSLSEGSKATENDAKKQNSREENPQKDATTSMVHVENSRQIEKNEENTYGSGGKEKSSKSSQSSRKRRRGGGPGLLNKNWKNEEKLRGNKRRKWNEQMEKRRISENNNKNKEKNDGKGKKQENKMKERIDGLIFLCNAKTKPDCFRYRVMGVSNGKKDLVLGIRRGLKLFLYDYDLKLMYGVYKASAFGGMKLEPEAFGGAFPAQVRFSVHADCFPLAESIFKKAIKENYNKNNKFKTELTARQVRKLTKLFQPVAVHSTALPVHSPPSRAAARIREHPNREAHDRPREARPPSDREASARDPYANISGRSYRVLSHERDQQITYGELASARREDIHRDLYLNENDYGAYGFQGERRNSRFQPHMAPRLGSYHRDYNEQPLCQPEMAYRESVPIQRNIIPSDPLYLPQREYRSYDLGATQAMQSTLTAATANTSVAAASTLDSYATDPYYSQYYGGSIDSYLPRSGGETHLIESDHLRRENNQVDRSYLTYASDALADYNQMQRHHDIKPVPASTSVSYRYSFTGASFSYL</sequence>
<feature type="compositionally biased region" description="Basic and acidic residues" evidence="1">
    <location>
        <begin position="102"/>
        <end position="112"/>
    </location>
</feature>
<feature type="compositionally biased region" description="Basic and acidic residues" evidence="1">
    <location>
        <begin position="1"/>
        <end position="10"/>
    </location>
</feature>
<dbReference type="Gramene" id="KJB80805">
    <property type="protein sequence ID" value="KJB80805"/>
    <property type="gene ID" value="B456_013G116000"/>
</dbReference>
<feature type="compositionally biased region" description="Basic and acidic residues" evidence="1">
    <location>
        <begin position="23"/>
        <end position="37"/>
    </location>
</feature>
<dbReference type="Gramene" id="KJB80806">
    <property type="protein sequence ID" value="KJB80806"/>
    <property type="gene ID" value="B456_013G116000"/>
</dbReference>
<dbReference type="SMART" id="SM00767">
    <property type="entry name" value="DCD"/>
    <property type="match status" value="1"/>
</dbReference>
<name>A0A0D2W540_GOSRA</name>
<dbReference type="Pfam" id="PF10539">
    <property type="entry name" value="Dev_Cell_Death"/>
    <property type="match status" value="1"/>
</dbReference>
<dbReference type="Proteomes" id="UP000032304">
    <property type="component" value="Chromosome 13"/>
</dbReference>
<dbReference type="EMBL" id="CM001752">
    <property type="protein sequence ID" value="KJB80806.1"/>
    <property type="molecule type" value="Genomic_DNA"/>
</dbReference>
<organism evidence="3 4">
    <name type="scientific">Gossypium raimondii</name>
    <name type="common">Peruvian cotton</name>
    <name type="synonym">Gossypium klotzschianum subsp. raimondii</name>
    <dbReference type="NCBI Taxonomy" id="29730"/>
    <lineage>
        <taxon>Eukaryota</taxon>
        <taxon>Viridiplantae</taxon>
        <taxon>Streptophyta</taxon>
        <taxon>Embryophyta</taxon>
        <taxon>Tracheophyta</taxon>
        <taxon>Spermatophyta</taxon>
        <taxon>Magnoliopsida</taxon>
        <taxon>eudicotyledons</taxon>
        <taxon>Gunneridae</taxon>
        <taxon>Pentapetalae</taxon>
        <taxon>rosids</taxon>
        <taxon>malvids</taxon>
        <taxon>Malvales</taxon>
        <taxon>Malvaceae</taxon>
        <taxon>Malvoideae</taxon>
        <taxon>Gossypium</taxon>
    </lineage>
</organism>
<protein>
    <recommendedName>
        <fullName evidence="2">DCD domain-containing protein</fullName>
    </recommendedName>
</protein>
<feature type="compositionally biased region" description="Basic and acidic residues" evidence="1">
    <location>
        <begin position="160"/>
        <end position="189"/>
    </location>
</feature>
<dbReference type="PROSITE" id="PS51222">
    <property type="entry name" value="DCD"/>
    <property type="match status" value="1"/>
</dbReference>
<dbReference type="EMBL" id="CM001752">
    <property type="protein sequence ID" value="KJB80804.1"/>
    <property type="molecule type" value="Genomic_DNA"/>
</dbReference>
<feature type="compositionally biased region" description="Basic and acidic residues" evidence="1">
    <location>
        <begin position="47"/>
        <end position="59"/>
    </location>
</feature>
<dbReference type="eggNOG" id="ENOG502QY8D">
    <property type="taxonomic scope" value="Eukaryota"/>
</dbReference>
<evidence type="ECO:0000256" key="1">
    <source>
        <dbReference type="SAM" id="MobiDB-lite"/>
    </source>
</evidence>
<dbReference type="InterPro" id="IPR013989">
    <property type="entry name" value="Dev_and_cell_death_domain"/>
</dbReference>
<feature type="compositionally biased region" description="Basic and acidic residues" evidence="1">
    <location>
        <begin position="340"/>
        <end position="366"/>
    </location>
</feature>
<reference evidence="3 4" key="1">
    <citation type="journal article" date="2012" name="Nature">
        <title>Repeated polyploidization of Gossypium genomes and the evolution of spinnable cotton fibres.</title>
        <authorList>
            <person name="Paterson A.H."/>
            <person name="Wendel J.F."/>
            <person name="Gundlach H."/>
            <person name="Guo H."/>
            <person name="Jenkins J."/>
            <person name="Jin D."/>
            <person name="Llewellyn D."/>
            <person name="Showmaker K.C."/>
            <person name="Shu S."/>
            <person name="Udall J."/>
            <person name="Yoo M.J."/>
            <person name="Byers R."/>
            <person name="Chen W."/>
            <person name="Doron-Faigenboim A."/>
            <person name="Duke M.V."/>
            <person name="Gong L."/>
            <person name="Grimwood J."/>
            <person name="Grover C."/>
            <person name="Grupp K."/>
            <person name="Hu G."/>
            <person name="Lee T.H."/>
            <person name="Li J."/>
            <person name="Lin L."/>
            <person name="Liu T."/>
            <person name="Marler B.S."/>
            <person name="Page J.T."/>
            <person name="Roberts A.W."/>
            <person name="Romanel E."/>
            <person name="Sanders W.S."/>
            <person name="Szadkowski E."/>
            <person name="Tan X."/>
            <person name="Tang H."/>
            <person name="Xu C."/>
            <person name="Wang J."/>
            <person name="Wang Z."/>
            <person name="Zhang D."/>
            <person name="Zhang L."/>
            <person name="Ashrafi H."/>
            <person name="Bedon F."/>
            <person name="Bowers J.E."/>
            <person name="Brubaker C.L."/>
            <person name="Chee P.W."/>
            <person name="Das S."/>
            <person name="Gingle A.R."/>
            <person name="Haigler C.H."/>
            <person name="Harker D."/>
            <person name="Hoffmann L.V."/>
            <person name="Hovav R."/>
            <person name="Jones D.C."/>
            <person name="Lemke C."/>
            <person name="Mansoor S."/>
            <person name="ur Rahman M."/>
            <person name="Rainville L.N."/>
            <person name="Rambani A."/>
            <person name="Reddy U.K."/>
            <person name="Rong J.K."/>
            <person name="Saranga Y."/>
            <person name="Scheffler B.E."/>
            <person name="Scheffler J.A."/>
            <person name="Stelly D.M."/>
            <person name="Triplett B.A."/>
            <person name="Van Deynze A."/>
            <person name="Vaslin M.F."/>
            <person name="Waghmare V.N."/>
            <person name="Walford S.A."/>
            <person name="Wright R.J."/>
            <person name="Zaki E.A."/>
            <person name="Zhang T."/>
            <person name="Dennis E.S."/>
            <person name="Mayer K.F."/>
            <person name="Peterson D.G."/>
            <person name="Rokhsar D.S."/>
            <person name="Wang X."/>
            <person name="Schmutz J."/>
        </authorList>
    </citation>
    <scope>NUCLEOTIDE SEQUENCE [LARGE SCALE GENOMIC DNA]</scope>
</reference>
<dbReference type="PANTHER" id="PTHR46444">
    <property type="entry name" value="DCD (DEVELOPMENT AND CELL DEATH) DOMAIN PROTEIN-RELATED"/>
    <property type="match status" value="1"/>
</dbReference>
<dbReference type="AlphaFoldDB" id="A0A0D2W540"/>
<dbReference type="PANTHER" id="PTHR46444:SF3">
    <property type="entry name" value="DCD (DEVELOPMENT AND CELL DEATH) DOMAIN PROTEIN"/>
    <property type="match status" value="1"/>
</dbReference>